<accession>A0ACB9QM04</accession>
<dbReference type="EMBL" id="CM042885">
    <property type="protein sequence ID" value="KAI4366350.1"/>
    <property type="molecule type" value="Genomic_DNA"/>
</dbReference>
<gene>
    <name evidence="1" type="ORF">MLD38_022237</name>
</gene>
<proteinExistence type="predicted"/>
<comment type="caution">
    <text evidence="1">The sequence shown here is derived from an EMBL/GenBank/DDBJ whole genome shotgun (WGS) entry which is preliminary data.</text>
</comment>
<reference evidence="2" key="1">
    <citation type="journal article" date="2023" name="Front. Plant Sci.">
        <title>Chromosomal-level genome assembly of Melastoma candidum provides insights into trichome evolution.</title>
        <authorList>
            <person name="Zhong Y."/>
            <person name="Wu W."/>
            <person name="Sun C."/>
            <person name="Zou P."/>
            <person name="Liu Y."/>
            <person name="Dai S."/>
            <person name="Zhou R."/>
        </authorList>
    </citation>
    <scope>NUCLEOTIDE SEQUENCE [LARGE SCALE GENOMIC DNA]</scope>
</reference>
<dbReference type="Proteomes" id="UP001057402">
    <property type="component" value="Chromosome 6"/>
</dbReference>
<keyword evidence="2" id="KW-1185">Reference proteome</keyword>
<name>A0ACB9QM04_9MYRT</name>
<protein>
    <submittedName>
        <fullName evidence="1">Uncharacterized protein</fullName>
    </submittedName>
</protein>
<evidence type="ECO:0000313" key="2">
    <source>
        <dbReference type="Proteomes" id="UP001057402"/>
    </source>
</evidence>
<evidence type="ECO:0000313" key="1">
    <source>
        <dbReference type="EMBL" id="KAI4366350.1"/>
    </source>
</evidence>
<sequence length="181" mass="19884">MIDDSRNIYLSFPSLQAFKSLGFLPFPVPNEEQKDESSASAQLDADTAGIIPSTSNHSRRFTNRNKRIKISEAHTSAPTQFYRVSGGKESLAGQSGHNSPDTKTSHSPTTLFPQFLSPLLVFFFPLIIYRTFFSSSVGKRLYADSTSTAPIPASSPPSCRPATPVRRSSFARSHVRKLSSL</sequence>
<organism evidence="1 2">
    <name type="scientific">Melastoma candidum</name>
    <dbReference type="NCBI Taxonomy" id="119954"/>
    <lineage>
        <taxon>Eukaryota</taxon>
        <taxon>Viridiplantae</taxon>
        <taxon>Streptophyta</taxon>
        <taxon>Embryophyta</taxon>
        <taxon>Tracheophyta</taxon>
        <taxon>Spermatophyta</taxon>
        <taxon>Magnoliopsida</taxon>
        <taxon>eudicotyledons</taxon>
        <taxon>Gunneridae</taxon>
        <taxon>Pentapetalae</taxon>
        <taxon>rosids</taxon>
        <taxon>malvids</taxon>
        <taxon>Myrtales</taxon>
        <taxon>Melastomataceae</taxon>
        <taxon>Melastomatoideae</taxon>
        <taxon>Melastomateae</taxon>
        <taxon>Melastoma</taxon>
    </lineage>
</organism>